<comment type="caution">
    <text evidence="10">The sequence shown here is derived from an EMBL/GenBank/DDBJ whole genome shotgun (WGS) entry which is preliminary data.</text>
</comment>
<dbReference type="InterPro" id="IPR036390">
    <property type="entry name" value="WH_DNA-bd_sf"/>
</dbReference>
<evidence type="ECO:0000256" key="6">
    <source>
        <dbReference type="ARBA" id="ARBA00023204"/>
    </source>
</evidence>
<evidence type="ECO:0000259" key="9">
    <source>
        <dbReference type="Pfam" id="PF08784"/>
    </source>
</evidence>
<evidence type="ECO:0000256" key="2">
    <source>
        <dbReference type="ARBA" id="ARBA00007815"/>
    </source>
</evidence>
<dbReference type="GO" id="GO:0006281">
    <property type="term" value="P:DNA repair"/>
    <property type="evidence" value="ECO:0007669"/>
    <property type="project" value="UniProtKB-KW"/>
</dbReference>
<keyword evidence="6" id="KW-0234">DNA repair</keyword>
<dbReference type="FunFam" id="1.10.10.10:FF:000168">
    <property type="entry name" value="Replication protein A 32 kDa subunit"/>
    <property type="match status" value="1"/>
</dbReference>
<dbReference type="InterPro" id="IPR040260">
    <property type="entry name" value="RFA2-like"/>
</dbReference>
<keyword evidence="4" id="KW-0238">DNA-binding</keyword>
<name>A0ABC8S3I7_9AQUA</name>
<evidence type="ECO:0000256" key="4">
    <source>
        <dbReference type="ARBA" id="ARBA00023125"/>
    </source>
</evidence>
<dbReference type="PANTHER" id="PTHR13989:SF34">
    <property type="entry name" value="REPLICATION PROTEIN A 32 KDA SUBUNIT A"/>
    <property type="match status" value="1"/>
</dbReference>
<dbReference type="GO" id="GO:0006310">
    <property type="term" value="P:DNA recombination"/>
    <property type="evidence" value="ECO:0007669"/>
    <property type="project" value="UniProtKB-KW"/>
</dbReference>
<dbReference type="PANTHER" id="PTHR13989">
    <property type="entry name" value="REPLICATION PROTEIN A-RELATED"/>
    <property type="match status" value="1"/>
</dbReference>
<evidence type="ECO:0000256" key="3">
    <source>
        <dbReference type="ARBA" id="ARBA00022763"/>
    </source>
</evidence>
<organism evidence="10 12">
    <name type="scientific">Ilex paraguariensis</name>
    <name type="common">yerba mate</name>
    <dbReference type="NCBI Taxonomy" id="185542"/>
    <lineage>
        <taxon>Eukaryota</taxon>
        <taxon>Viridiplantae</taxon>
        <taxon>Streptophyta</taxon>
        <taxon>Embryophyta</taxon>
        <taxon>Tracheophyta</taxon>
        <taxon>Spermatophyta</taxon>
        <taxon>Magnoliopsida</taxon>
        <taxon>eudicotyledons</taxon>
        <taxon>Gunneridae</taxon>
        <taxon>Pentapetalae</taxon>
        <taxon>asterids</taxon>
        <taxon>campanulids</taxon>
        <taxon>Aquifoliales</taxon>
        <taxon>Aquifoliaceae</taxon>
        <taxon>Ilex</taxon>
    </lineage>
</organism>
<gene>
    <name evidence="10" type="ORF">ILEXP_LOCUS17650</name>
    <name evidence="11" type="ORF">ILEXP_LOCUS37441</name>
</gene>
<evidence type="ECO:0000256" key="1">
    <source>
        <dbReference type="ARBA" id="ARBA00004123"/>
    </source>
</evidence>
<reference evidence="10 12" key="1">
    <citation type="submission" date="2024-02" db="EMBL/GenBank/DDBJ databases">
        <authorList>
            <person name="Vignale AGUSTIN F."/>
            <person name="Sosa J E."/>
            <person name="Modenutti C."/>
        </authorList>
    </citation>
    <scope>NUCLEOTIDE SEQUENCE [LARGE SCALE GENOMIC DNA]</scope>
</reference>
<proteinExistence type="inferred from homology"/>
<evidence type="ECO:0000313" key="12">
    <source>
        <dbReference type="Proteomes" id="UP001642360"/>
    </source>
</evidence>
<dbReference type="AlphaFoldDB" id="A0ABC8S3I7"/>
<dbReference type="SUPFAM" id="SSF46785">
    <property type="entry name" value="Winged helix' DNA-binding domain"/>
    <property type="match status" value="1"/>
</dbReference>
<sequence length="145" mass="16446">MLAIYHRELPVTNFDEIAFHFIECIHFHVQHSRMQKGDTLVQPETRNPSLDAPTPNGFNGSQTSLSNQFSGQFSVDGLKGLDQMVLAYLQQPSNFGLEKGVHRDELAQKLKIHVEKIMESIRVLEEEGLIYSTIDEFHYKSTVGG</sequence>
<dbReference type="Proteomes" id="UP001642360">
    <property type="component" value="Unassembled WGS sequence"/>
</dbReference>
<feature type="region of interest" description="Disordered" evidence="8">
    <location>
        <begin position="37"/>
        <end position="63"/>
    </location>
</feature>
<accession>A0ABC8S3I7</accession>
<evidence type="ECO:0000256" key="5">
    <source>
        <dbReference type="ARBA" id="ARBA00023172"/>
    </source>
</evidence>
<keyword evidence="7" id="KW-0539">Nucleus</keyword>
<dbReference type="GO" id="GO:0005634">
    <property type="term" value="C:nucleus"/>
    <property type="evidence" value="ECO:0007669"/>
    <property type="project" value="UniProtKB-SubCell"/>
</dbReference>
<evidence type="ECO:0000256" key="7">
    <source>
        <dbReference type="ARBA" id="ARBA00023242"/>
    </source>
</evidence>
<keyword evidence="5" id="KW-0233">DNA recombination</keyword>
<evidence type="ECO:0000313" key="10">
    <source>
        <dbReference type="EMBL" id="CAK9149593.1"/>
    </source>
</evidence>
<comment type="subcellular location">
    <subcellularLocation>
        <location evidence="1">Nucleus</location>
    </subcellularLocation>
</comment>
<dbReference type="InterPro" id="IPR014892">
    <property type="entry name" value="RPA_C"/>
</dbReference>
<dbReference type="Pfam" id="PF08784">
    <property type="entry name" value="RPA_C"/>
    <property type="match status" value="1"/>
</dbReference>
<evidence type="ECO:0000256" key="8">
    <source>
        <dbReference type="SAM" id="MobiDB-lite"/>
    </source>
</evidence>
<dbReference type="Gene3D" id="1.10.10.10">
    <property type="entry name" value="Winged helix-like DNA-binding domain superfamily/Winged helix DNA-binding domain"/>
    <property type="match status" value="1"/>
</dbReference>
<dbReference type="EMBL" id="CAUOFW020005005">
    <property type="protein sequence ID" value="CAK9168109.1"/>
    <property type="molecule type" value="Genomic_DNA"/>
</dbReference>
<protein>
    <recommendedName>
        <fullName evidence="9">Replication protein A C-terminal domain-containing protein</fullName>
    </recommendedName>
</protein>
<feature type="domain" description="Replication protein A C-terminal" evidence="9">
    <location>
        <begin position="28"/>
        <end position="136"/>
    </location>
</feature>
<dbReference type="InterPro" id="IPR036388">
    <property type="entry name" value="WH-like_DNA-bd_sf"/>
</dbReference>
<keyword evidence="3" id="KW-0227">DNA damage</keyword>
<evidence type="ECO:0000313" key="11">
    <source>
        <dbReference type="EMBL" id="CAK9168109.1"/>
    </source>
</evidence>
<keyword evidence="12" id="KW-1185">Reference proteome</keyword>
<comment type="similarity">
    <text evidence="2">Belongs to the replication factor A protein 2 family.</text>
</comment>
<dbReference type="EMBL" id="CAUOFW020001903">
    <property type="protein sequence ID" value="CAK9149593.1"/>
    <property type="molecule type" value="Genomic_DNA"/>
</dbReference>
<dbReference type="GO" id="GO:0003677">
    <property type="term" value="F:DNA binding"/>
    <property type="evidence" value="ECO:0007669"/>
    <property type="project" value="UniProtKB-KW"/>
</dbReference>